<feature type="compositionally biased region" description="Basic and acidic residues" evidence="5">
    <location>
        <begin position="198"/>
        <end position="208"/>
    </location>
</feature>
<feature type="region of interest" description="Disordered" evidence="5">
    <location>
        <begin position="253"/>
        <end position="275"/>
    </location>
</feature>
<dbReference type="InterPro" id="IPR033389">
    <property type="entry name" value="AUX/IAA_dom"/>
</dbReference>
<evidence type="ECO:0000313" key="7">
    <source>
        <dbReference type="EMBL" id="CAK9260704.1"/>
    </source>
</evidence>
<feature type="compositionally biased region" description="Gly residues" evidence="5">
    <location>
        <begin position="140"/>
        <end position="150"/>
    </location>
</feature>
<feature type="region of interest" description="Disordered" evidence="5">
    <location>
        <begin position="467"/>
        <end position="653"/>
    </location>
</feature>
<evidence type="ECO:0000256" key="5">
    <source>
        <dbReference type="SAM" id="MobiDB-lite"/>
    </source>
</evidence>
<feature type="compositionally biased region" description="Basic residues" evidence="5">
    <location>
        <begin position="328"/>
        <end position="340"/>
    </location>
</feature>
<evidence type="ECO:0000256" key="2">
    <source>
        <dbReference type="ARBA" id="ARBA00022491"/>
    </source>
</evidence>
<feature type="region of interest" description="Disordered" evidence="5">
    <location>
        <begin position="326"/>
        <end position="345"/>
    </location>
</feature>
<evidence type="ECO:0000259" key="6">
    <source>
        <dbReference type="PROSITE" id="PS51745"/>
    </source>
</evidence>
<dbReference type="Pfam" id="PF02309">
    <property type="entry name" value="AUX_IAA"/>
    <property type="match status" value="1"/>
</dbReference>
<keyword evidence="4" id="KW-0804">Transcription</keyword>
<feature type="compositionally biased region" description="Low complexity" evidence="5">
    <location>
        <begin position="82"/>
        <end position="102"/>
    </location>
</feature>
<keyword evidence="8" id="KW-1185">Reference proteome</keyword>
<dbReference type="Gene3D" id="3.10.20.90">
    <property type="entry name" value="Phosphatidylinositol 3-kinase Catalytic Subunit, Chain A, domain 1"/>
    <property type="match status" value="1"/>
</dbReference>
<keyword evidence="4" id="KW-0805">Transcription regulation</keyword>
<feature type="compositionally biased region" description="Gly residues" evidence="5">
    <location>
        <begin position="557"/>
        <end position="571"/>
    </location>
</feature>
<evidence type="ECO:0000256" key="1">
    <source>
        <dbReference type="ARBA" id="ARBA00006728"/>
    </source>
</evidence>
<dbReference type="InterPro" id="IPR053793">
    <property type="entry name" value="PB1-like"/>
</dbReference>
<keyword evidence="3 4" id="KW-0927">Auxin signaling pathway</keyword>
<comment type="function">
    <text evidence="4">Aux/IAA proteins are short-lived transcriptional factors that function as repressors of early auxin response genes at low auxin concentrations.</text>
</comment>
<feature type="region of interest" description="Disordered" evidence="5">
    <location>
        <begin position="21"/>
        <end position="208"/>
    </location>
</feature>
<comment type="similarity">
    <text evidence="1 4">Belongs to the Aux/IAA family.</text>
</comment>
<sequence length="883" mass="95112">MPNEAQEREVLTMVASAGEVMMSESHKSGSVCERVTNTHMYATDEDEDDDDDDDGASHHGGGEENGSGKTLLLREHDYIGLSEMSSSSAASSFQSVQQSPSSRGRRRDGDREGGGEELNLNLGATELRLGPLPDLMESGRAGGGERGGGSCLEKKKNSTTDQLQQQQTHHVVVSDRGVPAAAAAEKQLEEQPPSVDNDNGKKKDSCRSDESLSLGIGLLANPRLMGNPNNMDVAAAAADKKLFFYRSEGPAAMEDNQQSQSNQQQKIPHPQQQQNSHELLPFSNARTSTPWAERNHQCSSSTSVVQQEDSSSSPVSDMLLDKTSMAGRGHHHHHHHHHHQQPNNLDRPKQELLLQESNSVPNMQGAQAPTASKFAPSPPATSATHVPMHPSLQQPSSSSLPPQQQQQAEKRYPPQEPQYPQENILGELDRNGIVQEFNAHKLKVQMRQAAAAENNGSQFWLAKPENHHHHLPPQLSSSSSSSPQVPPESSRAINGGAPQTGSSRGMTMFPPSKTGVGGAKRGFSEAIGNSGVSEPRNPYPDGRNAFVEGGASSREGPIGGGSARINGGGGTEMLSQQQSKHQQLAATTPPPPSAAANMYPCSNNNPKQPSPSPSWQQQSLEQSGVYFGPFRSQRPAHGSSGRPLSSSNGGADSSAIVSVNVESSNPKAWETTTTRSTKNLQQVTVHASSEMMSKHPSPPDTWSLPVKESAAPTSAPPPPPRQNQVVGWPPVRNFRKNQQPPRPASQDRQPRSSTSSLLVKVYMDGLPIGRKVDLVVNNSYDKLKSALEDLFQQFIGQPGSIQSGSTGGLESGGVSSSCNWKLNFLHNSEYVLTYEDCESDLMLVGDVPWNMFTGIVRRLRIMKGVDIARNGGDNTMNSQLEVD</sequence>
<feature type="region of interest" description="Disordered" evidence="5">
    <location>
        <begin position="362"/>
        <end position="421"/>
    </location>
</feature>
<feature type="compositionally biased region" description="Low complexity" evidence="5">
    <location>
        <begin position="594"/>
        <end position="623"/>
    </location>
</feature>
<dbReference type="Proteomes" id="UP001497444">
    <property type="component" value="Chromosome 13"/>
</dbReference>
<reference evidence="7" key="1">
    <citation type="submission" date="2024-02" db="EMBL/GenBank/DDBJ databases">
        <authorList>
            <consortium name="ELIXIR-Norway"/>
            <consortium name="Elixir Norway"/>
        </authorList>
    </citation>
    <scope>NUCLEOTIDE SEQUENCE</scope>
</reference>
<evidence type="ECO:0000313" key="8">
    <source>
        <dbReference type="Proteomes" id="UP001497444"/>
    </source>
</evidence>
<feature type="compositionally biased region" description="Polar residues" evidence="5">
    <location>
        <begin position="666"/>
        <end position="691"/>
    </location>
</feature>
<keyword evidence="4" id="KW-0539">Nucleus</keyword>
<feature type="compositionally biased region" description="Low complexity" evidence="5">
    <location>
        <begin position="472"/>
        <end position="490"/>
    </location>
</feature>
<keyword evidence="2 4" id="KW-0678">Repressor</keyword>
<feature type="compositionally biased region" description="Polar residues" evidence="5">
    <location>
        <begin position="573"/>
        <end position="584"/>
    </location>
</feature>
<dbReference type="EMBL" id="OZ020108">
    <property type="protein sequence ID" value="CAK9260704.1"/>
    <property type="molecule type" value="Genomic_DNA"/>
</dbReference>
<comment type="subunit">
    <text evidence="4">Homodimers and heterodimers.</text>
</comment>
<proteinExistence type="inferred from homology"/>
<accession>A0ABP0W1R6</accession>
<comment type="subcellular location">
    <subcellularLocation>
        <location evidence="4">Nucleus</location>
    </subcellularLocation>
</comment>
<dbReference type="PANTHER" id="PTHR31734:SF28">
    <property type="entry name" value="AUXIN-RESPONSIVE PROTEIN IAA13"/>
    <property type="match status" value="1"/>
</dbReference>
<feature type="compositionally biased region" description="Low complexity" evidence="5">
    <location>
        <begin position="390"/>
        <end position="407"/>
    </location>
</feature>
<dbReference type="SUPFAM" id="SSF54277">
    <property type="entry name" value="CAD &amp; PB1 domains"/>
    <property type="match status" value="1"/>
</dbReference>
<dbReference type="InterPro" id="IPR003311">
    <property type="entry name" value="AUX_IAA"/>
</dbReference>
<gene>
    <name evidence="7" type="ORF">CSSPJE1EN1_LOCUS6182</name>
</gene>
<dbReference type="PROSITE" id="PS51745">
    <property type="entry name" value="PB1"/>
    <property type="match status" value="1"/>
</dbReference>
<feature type="compositionally biased region" description="Low complexity" evidence="5">
    <location>
        <begin position="159"/>
        <end position="184"/>
    </location>
</feature>
<feature type="region of interest" description="Disordered" evidence="5">
    <location>
        <begin position="666"/>
        <end position="754"/>
    </location>
</feature>
<feature type="region of interest" description="Disordered" evidence="5">
    <location>
        <begin position="288"/>
        <end position="318"/>
    </location>
</feature>
<feature type="compositionally biased region" description="Low complexity" evidence="5">
    <location>
        <begin position="256"/>
        <end position="275"/>
    </location>
</feature>
<feature type="compositionally biased region" description="Acidic residues" evidence="5">
    <location>
        <begin position="43"/>
        <end position="54"/>
    </location>
</feature>
<dbReference type="PANTHER" id="PTHR31734">
    <property type="entry name" value="AUXIN-RESPONSIVE PROTEIN IAA17"/>
    <property type="match status" value="1"/>
</dbReference>
<name>A0ABP0W1R6_9BRYO</name>
<feature type="compositionally biased region" description="Polar residues" evidence="5">
    <location>
        <begin position="297"/>
        <end position="315"/>
    </location>
</feature>
<organism evidence="7 8">
    <name type="scientific">Sphagnum jensenii</name>
    <dbReference type="NCBI Taxonomy" id="128206"/>
    <lineage>
        <taxon>Eukaryota</taxon>
        <taxon>Viridiplantae</taxon>
        <taxon>Streptophyta</taxon>
        <taxon>Embryophyta</taxon>
        <taxon>Bryophyta</taxon>
        <taxon>Sphagnophytina</taxon>
        <taxon>Sphagnopsida</taxon>
        <taxon>Sphagnales</taxon>
        <taxon>Sphagnaceae</taxon>
        <taxon>Sphagnum</taxon>
    </lineage>
</organism>
<evidence type="ECO:0000256" key="3">
    <source>
        <dbReference type="ARBA" id="ARBA00023294"/>
    </source>
</evidence>
<feature type="compositionally biased region" description="Polar residues" evidence="5">
    <location>
        <begin position="642"/>
        <end position="653"/>
    </location>
</feature>
<feature type="domain" description="PB1" evidence="6">
    <location>
        <begin position="756"/>
        <end position="864"/>
    </location>
</feature>
<evidence type="ECO:0000256" key="4">
    <source>
        <dbReference type="RuleBase" id="RU004549"/>
    </source>
</evidence>
<protein>
    <recommendedName>
        <fullName evidence="4">Auxin-responsive protein</fullName>
    </recommendedName>
</protein>